<evidence type="ECO:0000313" key="1">
    <source>
        <dbReference type="EMBL" id="MBC5845482.1"/>
    </source>
</evidence>
<proteinExistence type="predicted"/>
<dbReference type="RefSeq" id="WP_187020089.1">
    <property type="nucleotide sequence ID" value="NZ_JACRUK010000040.1"/>
</dbReference>
<gene>
    <name evidence="1" type="ORF">H8R25_13670</name>
</gene>
<protein>
    <submittedName>
        <fullName evidence="1">WG repeat-containing protein</fullName>
    </submittedName>
</protein>
<name>A0A923N1E7_9FLAO</name>
<dbReference type="AlphaFoldDB" id="A0A923N1E7"/>
<dbReference type="PROSITE" id="PS51257">
    <property type="entry name" value="PROKAR_LIPOPROTEIN"/>
    <property type="match status" value="1"/>
</dbReference>
<dbReference type="Proteomes" id="UP000641454">
    <property type="component" value="Unassembled WGS sequence"/>
</dbReference>
<accession>A0A923N1E7</accession>
<keyword evidence="2" id="KW-1185">Reference proteome</keyword>
<reference evidence="1 2" key="1">
    <citation type="submission" date="2020-08" db="EMBL/GenBank/DDBJ databases">
        <title>Description of novel Flavobacterium F-392 isolate.</title>
        <authorList>
            <person name="Saticioglu I.B."/>
            <person name="Duman M."/>
            <person name="Altun S."/>
        </authorList>
    </citation>
    <scope>NUCLEOTIDE SEQUENCE [LARGE SCALE GENOMIC DNA]</scope>
    <source>
        <strain evidence="1 2">F-392</strain>
    </source>
</reference>
<comment type="caution">
    <text evidence="1">The sequence shown here is derived from an EMBL/GenBank/DDBJ whole genome shotgun (WGS) entry which is preliminary data.</text>
</comment>
<dbReference type="EMBL" id="JACRUL010000039">
    <property type="protein sequence ID" value="MBC5845482.1"/>
    <property type="molecule type" value="Genomic_DNA"/>
</dbReference>
<dbReference type="PANTHER" id="PTHR37841">
    <property type="entry name" value="GLR2918 PROTEIN"/>
    <property type="match status" value="1"/>
</dbReference>
<organism evidence="1 2">
    <name type="scientific">Flavobacterium muglaense</name>
    <dbReference type="NCBI Taxonomy" id="2764716"/>
    <lineage>
        <taxon>Bacteria</taxon>
        <taxon>Pseudomonadati</taxon>
        <taxon>Bacteroidota</taxon>
        <taxon>Flavobacteriia</taxon>
        <taxon>Flavobacteriales</taxon>
        <taxon>Flavobacteriaceae</taxon>
        <taxon>Flavobacterium</taxon>
    </lineage>
</organism>
<dbReference type="PANTHER" id="PTHR37841:SF1">
    <property type="entry name" value="DUF3298 DOMAIN-CONTAINING PROTEIN"/>
    <property type="match status" value="1"/>
</dbReference>
<dbReference type="Pfam" id="PF14903">
    <property type="entry name" value="WG_beta_rep"/>
    <property type="match status" value="3"/>
</dbReference>
<evidence type="ECO:0000313" key="2">
    <source>
        <dbReference type="Proteomes" id="UP000641454"/>
    </source>
</evidence>
<dbReference type="InterPro" id="IPR032774">
    <property type="entry name" value="WG_beta_rep"/>
</dbReference>
<sequence>MKIKYIFFTLSLLLIYSCGTYRINKTSGFVPLTDLQQLNGKYITQSEWTNKNKNLSYLLQHFNINNEKADFANLTFEEPNQVKLDYIVDSKEGAVEKKIVLEGSRKKKYLEIYFSKEQSFIPLLYSKINVQRIRIGKDKNGELLIMNFYDRSGNVLFLGAGSSFERGSHFKKSIHYTGLMPVCVDKKWGYVNAKNEIVIPAKYDFVYLFNHNAAKVKLDNKWGLITASGTEIASLEYDVIKSDFIYQKYPIYLVEKNTKMGMLDTLGHQIVPPIYDKIDRLYNAQFRIKYGDNYGFGTKEKIIIPAIYSDVEWFSTEGYVVAKRNNTTYLVDLEGFEYETELYNLHEIMFKNQTHRYKPILASKRKINFEEQFAR</sequence>